<evidence type="ECO:0000256" key="2">
    <source>
        <dbReference type="RuleBase" id="RU368102"/>
    </source>
</evidence>
<keyword evidence="2" id="KW-0012">Acyltransferase</keyword>
<dbReference type="InterPro" id="IPR003996">
    <property type="entry name" value="RTX_toxin-activating_protC_bac"/>
</dbReference>
<dbReference type="Pfam" id="PF02794">
    <property type="entry name" value="HlyC"/>
    <property type="match status" value="1"/>
</dbReference>
<gene>
    <name evidence="4" type="ORF">ACERLL_08475</name>
</gene>
<organism evidence="4 5">
    <name type="scientific">Thiohalorhabdus methylotrophus</name>
    <dbReference type="NCBI Taxonomy" id="3242694"/>
    <lineage>
        <taxon>Bacteria</taxon>
        <taxon>Pseudomonadati</taxon>
        <taxon>Pseudomonadota</taxon>
        <taxon>Gammaproteobacteria</taxon>
        <taxon>Thiohalorhabdales</taxon>
        <taxon>Thiohalorhabdaceae</taxon>
        <taxon>Thiohalorhabdus</taxon>
    </lineage>
</organism>
<comment type="similarity">
    <text evidence="1 2">Belongs to the RTX toxin acyltransferase family.</text>
</comment>
<dbReference type="Proteomes" id="UP001575181">
    <property type="component" value="Unassembled WGS sequence"/>
</dbReference>
<protein>
    <recommendedName>
        <fullName evidence="2">RTX toxin-activating lysine-acyltransferase</fullName>
        <ecNumber evidence="2">2.3.1.-</ecNumber>
    </recommendedName>
</protein>
<comment type="caution">
    <text evidence="4">The sequence shown here is derived from an EMBL/GenBank/DDBJ whole genome shotgun (WGS) entry which is preliminary data.</text>
</comment>
<feature type="region of interest" description="Disordered" evidence="3">
    <location>
        <begin position="88"/>
        <end position="109"/>
    </location>
</feature>
<dbReference type="RefSeq" id="WP_373655644.1">
    <property type="nucleotide sequence ID" value="NZ_JBGUAW010000005.1"/>
</dbReference>
<evidence type="ECO:0000313" key="4">
    <source>
        <dbReference type="EMBL" id="MFA9460858.1"/>
    </source>
</evidence>
<evidence type="ECO:0000313" key="5">
    <source>
        <dbReference type="Proteomes" id="UP001575181"/>
    </source>
</evidence>
<comment type="function">
    <text evidence="2">Involved in fatty acylation of protoxin at internal lysine residues, thereby converting it to the active toxin.</text>
</comment>
<accession>A0ABV4TU61</accession>
<reference evidence="4 5" key="1">
    <citation type="submission" date="2024-08" db="EMBL/GenBank/DDBJ databases">
        <title>Whole-genome sequencing of halo(alkali)philic microorganisms from hypersaline lakes.</title>
        <authorList>
            <person name="Sorokin D.Y."/>
            <person name="Merkel A.Y."/>
            <person name="Messina E."/>
            <person name="Yakimov M."/>
        </authorList>
    </citation>
    <scope>NUCLEOTIDE SEQUENCE [LARGE SCALE GENOMIC DNA]</scope>
    <source>
        <strain evidence="4 5">Cl-TMA</strain>
    </source>
</reference>
<keyword evidence="2" id="KW-0204">Cytolysis</keyword>
<evidence type="ECO:0000256" key="3">
    <source>
        <dbReference type="SAM" id="MobiDB-lite"/>
    </source>
</evidence>
<dbReference type="EC" id="2.3.1.-" evidence="2"/>
<name>A0ABV4TU61_9GAMM</name>
<comment type="subcellular location">
    <subcellularLocation>
        <location evidence="2">Cytoplasm</location>
    </subcellularLocation>
</comment>
<dbReference type="EMBL" id="JBGUAW010000005">
    <property type="protein sequence ID" value="MFA9460858.1"/>
    <property type="molecule type" value="Genomic_DNA"/>
</dbReference>
<evidence type="ECO:0000256" key="1">
    <source>
        <dbReference type="ARBA" id="ARBA00005686"/>
    </source>
</evidence>
<feature type="compositionally biased region" description="Polar residues" evidence="3">
    <location>
        <begin position="96"/>
        <end position="109"/>
    </location>
</feature>
<keyword evidence="5" id="KW-1185">Reference proteome</keyword>
<keyword evidence="2" id="KW-0963">Cytoplasm</keyword>
<proteinExistence type="inferred from homology"/>
<keyword evidence="2" id="KW-0808">Transferase</keyword>
<sequence>MAGHAPGHARRLFRAERQPLGVALWAHLSEAEKRVEAGIGKLGTEDWRSGPTLWLVELIAPFGCQEEMLEDLKHTAFAGQAFKLHRRNEAGERETVTMNNHTSEAPDNG</sequence>